<evidence type="ECO:0000313" key="2">
    <source>
        <dbReference type="Proteomes" id="UP000010959"/>
    </source>
</evidence>
<sequence length="106" mass="12286">MPLGRASRVSLIFLVGDRAKRHRRRNERRTGHRKLQPKGTLGTDLLQRIGAHHGGEIDQEAKRTWLAGGRTRCWLRRRICYCESVAIWCWLIQTVTRGKTRRGGDI</sequence>
<dbReference type="EMBL" id="AMWG01000132">
    <property type="protein sequence ID" value="ELP31146.1"/>
    <property type="molecule type" value="Genomic_DNA"/>
</dbReference>
<dbReference type="Proteomes" id="UP000010959">
    <property type="component" value="Unassembled WGS sequence"/>
</dbReference>
<organism evidence="1 2">
    <name type="scientific">Rhodopirellula baltica SWK14</name>
    <dbReference type="NCBI Taxonomy" id="993516"/>
    <lineage>
        <taxon>Bacteria</taxon>
        <taxon>Pseudomonadati</taxon>
        <taxon>Planctomycetota</taxon>
        <taxon>Planctomycetia</taxon>
        <taxon>Pirellulales</taxon>
        <taxon>Pirellulaceae</taxon>
        <taxon>Rhodopirellula</taxon>
    </lineage>
</organism>
<proteinExistence type="predicted"/>
<accession>L7CDH4</accession>
<dbReference type="AlphaFoldDB" id="L7CDH4"/>
<reference evidence="1 2" key="1">
    <citation type="journal article" date="2013" name="Mar. Genomics">
        <title>Expression of sulfatases in Rhodopirellula baltica and the diversity of sulfatases in the genus Rhodopirellula.</title>
        <authorList>
            <person name="Wegner C.E."/>
            <person name="Richter-Heitmann T."/>
            <person name="Klindworth A."/>
            <person name="Klockow C."/>
            <person name="Richter M."/>
            <person name="Achstetter T."/>
            <person name="Glockner F.O."/>
            <person name="Harder J."/>
        </authorList>
    </citation>
    <scope>NUCLEOTIDE SEQUENCE [LARGE SCALE GENOMIC DNA]</scope>
    <source>
        <strain evidence="1 2">SWK14</strain>
    </source>
</reference>
<gene>
    <name evidence="1" type="ORF">RBSWK_04884</name>
</gene>
<name>L7CDH4_RHOBT</name>
<evidence type="ECO:0000313" key="1">
    <source>
        <dbReference type="EMBL" id="ELP31146.1"/>
    </source>
</evidence>
<protein>
    <submittedName>
        <fullName evidence="1">Uncharacterized protein</fullName>
    </submittedName>
</protein>
<comment type="caution">
    <text evidence="1">The sequence shown here is derived from an EMBL/GenBank/DDBJ whole genome shotgun (WGS) entry which is preliminary data.</text>
</comment>